<dbReference type="PROSITE" id="PS51819">
    <property type="entry name" value="VOC"/>
    <property type="match status" value="1"/>
</dbReference>
<protein>
    <recommendedName>
        <fullName evidence="1">VOC domain-containing protein</fullName>
    </recommendedName>
</protein>
<reference evidence="3" key="1">
    <citation type="submission" date="2020-09" db="EMBL/GenBank/DDBJ databases">
        <title>Whole genome shotgun sequence of Streptomyces cinnamonensis NBRC 15873.</title>
        <authorList>
            <person name="Komaki H."/>
            <person name="Tamura T."/>
        </authorList>
    </citation>
    <scope>NUCLEOTIDE SEQUENCE [LARGE SCALE GENOMIC DNA]</scope>
    <source>
        <strain evidence="3">NBRC 15873</strain>
    </source>
</reference>
<feature type="domain" description="VOC" evidence="1">
    <location>
        <begin position="6"/>
        <end position="122"/>
    </location>
</feature>
<dbReference type="SUPFAM" id="SSF54593">
    <property type="entry name" value="Glyoxalase/Bleomycin resistance protein/Dihydroxybiphenyl dioxygenase"/>
    <property type="match status" value="1"/>
</dbReference>
<dbReference type="GeneID" id="86952679"/>
<dbReference type="InterPro" id="IPR029068">
    <property type="entry name" value="Glyas_Bleomycin-R_OHBP_Dase"/>
</dbReference>
<accession>A0ABQ3NM76</accession>
<organism evidence="2 3">
    <name type="scientific">Streptomyces virginiae</name>
    <name type="common">Streptomyces cinnamonensis</name>
    <dbReference type="NCBI Taxonomy" id="1961"/>
    <lineage>
        <taxon>Bacteria</taxon>
        <taxon>Bacillati</taxon>
        <taxon>Actinomycetota</taxon>
        <taxon>Actinomycetes</taxon>
        <taxon>Kitasatosporales</taxon>
        <taxon>Streptomycetaceae</taxon>
        <taxon>Streptomyces</taxon>
    </lineage>
</organism>
<dbReference type="Proteomes" id="UP000660554">
    <property type="component" value="Unassembled WGS sequence"/>
</dbReference>
<dbReference type="Pfam" id="PF18029">
    <property type="entry name" value="Glyoxalase_6"/>
    <property type="match status" value="1"/>
</dbReference>
<name>A0ABQ3NM76_STRVG</name>
<gene>
    <name evidence="2" type="ORF">Scinn_33250</name>
</gene>
<dbReference type="RefSeq" id="WP_191869806.1">
    <property type="nucleotide sequence ID" value="NZ_BMRU01000036.1"/>
</dbReference>
<evidence type="ECO:0000259" key="1">
    <source>
        <dbReference type="PROSITE" id="PS51819"/>
    </source>
</evidence>
<evidence type="ECO:0000313" key="2">
    <source>
        <dbReference type="EMBL" id="GHI13862.1"/>
    </source>
</evidence>
<comment type="caution">
    <text evidence="2">The sequence shown here is derived from an EMBL/GenBank/DDBJ whole genome shotgun (WGS) entry which is preliminary data.</text>
</comment>
<dbReference type="Gene3D" id="3.10.180.10">
    <property type="entry name" value="2,3-Dihydroxybiphenyl 1,2-Dioxygenase, domain 1"/>
    <property type="match status" value="1"/>
</dbReference>
<dbReference type="InterPro" id="IPR037523">
    <property type="entry name" value="VOC_core"/>
</dbReference>
<keyword evidence="3" id="KW-1185">Reference proteome</keyword>
<sequence>MPPRLKLTAITLDCADPEALAAFYERATGWDPHPASDGEFAGLTGADGLFIGFQRVDDHRAPTWPGAAVPQQAHLDFEVDDLDEAEALLLELGASKPEQQPGGDWWRVFADPAGHPFCLTPASGDAQRRRR</sequence>
<dbReference type="EMBL" id="BNDV01000008">
    <property type="protein sequence ID" value="GHI13862.1"/>
    <property type="molecule type" value="Genomic_DNA"/>
</dbReference>
<dbReference type="CDD" id="cd06587">
    <property type="entry name" value="VOC"/>
    <property type="match status" value="1"/>
</dbReference>
<evidence type="ECO:0000313" key="3">
    <source>
        <dbReference type="Proteomes" id="UP000660554"/>
    </source>
</evidence>
<dbReference type="PANTHER" id="PTHR35908">
    <property type="entry name" value="HYPOTHETICAL FUSION PROTEIN"/>
    <property type="match status" value="1"/>
</dbReference>
<dbReference type="PANTHER" id="PTHR35908:SF1">
    <property type="entry name" value="CONSERVED PROTEIN"/>
    <property type="match status" value="1"/>
</dbReference>
<proteinExistence type="predicted"/>
<dbReference type="InterPro" id="IPR041581">
    <property type="entry name" value="Glyoxalase_6"/>
</dbReference>